<sequence>MAHPTRGQTSHTYDIVEVVNIDYANLALVYRDAAHALPQRVQFRIDDQTAAARQVFQGIVDSLALVGDGQWESSYTLGPRMGVLAKLVEVFHADGIDDFSSTSVGLTELRNAIEKFDSGSKRSLNKLMGRVLQTCHPNGQVLAKALRGSPDIHVDKLALS</sequence>
<evidence type="ECO:0000313" key="2">
    <source>
        <dbReference type="Proteomes" id="UP000032336"/>
    </source>
</evidence>
<organism evidence="1 2">
    <name type="scientific">Ferrimicrobium acidiphilum DSM 19497</name>
    <dbReference type="NCBI Taxonomy" id="1121877"/>
    <lineage>
        <taxon>Bacteria</taxon>
        <taxon>Bacillati</taxon>
        <taxon>Actinomycetota</taxon>
        <taxon>Acidimicrobiia</taxon>
        <taxon>Acidimicrobiales</taxon>
        <taxon>Acidimicrobiaceae</taxon>
        <taxon>Ferrimicrobium</taxon>
    </lineage>
</organism>
<dbReference type="AlphaFoldDB" id="A0A0D8FY91"/>
<reference evidence="1 2" key="1">
    <citation type="submission" date="2015-01" db="EMBL/GenBank/DDBJ databases">
        <title>Draft genome of the acidophilic iron oxidizer Ferrimicrobium acidiphilum strain T23.</title>
        <authorList>
            <person name="Poehlein A."/>
            <person name="Eisen S."/>
            <person name="Schloemann M."/>
            <person name="Johnson B.D."/>
            <person name="Daniel R."/>
            <person name="Muehling M."/>
        </authorList>
    </citation>
    <scope>NUCLEOTIDE SEQUENCE [LARGE SCALE GENOMIC DNA]</scope>
    <source>
        <strain evidence="1 2">T23</strain>
    </source>
</reference>
<evidence type="ECO:0000313" key="1">
    <source>
        <dbReference type="EMBL" id="KJE77944.1"/>
    </source>
</evidence>
<protein>
    <submittedName>
        <fullName evidence="1">Uncharacterized protein</fullName>
    </submittedName>
</protein>
<dbReference type="Proteomes" id="UP000032336">
    <property type="component" value="Unassembled WGS sequence"/>
</dbReference>
<dbReference type="GeneID" id="78371661"/>
<accession>A0A0D8FY91</accession>
<gene>
    <name evidence="1" type="ORF">FEAC_03160</name>
</gene>
<name>A0A0D8FY91_9ACTN</name>
<dbReference type="EMBL" id="JXUW01000002">
    <property type="protein sequence ID" value="KJE77944.1"/>
    <property type="molecule type" value="Genomic_DNA"/>
</dbReference>
<comment type="caution">
    <text evidence="1">The sequence shown here is derived from an EMBL/GenBank/DDBJ whole genome shotgun (WGS) entry which is preliminary data.</text>
</comment>
<keyword evidence="2" id="KW-1185">Reference proteome</keyword>
<proteinExistence type="predicted"/>
<dbReference type="RefSeq" id="WP_035388366.1">
    <property type="nucleotide sequence ID" value="NZ_JQKF01000002.1"/>
</dbReference>
<dbReference type="STRING" id="1121877.FEAC_03160"/>